<dbReference type="InterPro" id="IPR015500">
    <property type="entry name" value="Peptidase_S8_subtilisin-rel"/>
</dbReference>
<evidence type="ECO:0000256" key="1">
    <source>
        <dbReference type="ARBA" id="ARBA00011073"/>
    </source>
</evidence>
<evidence type="ECO:0000256" key="3">
    <source>
        <dbReference type="ARBA" id="ARBA00022801"/>
    </source>
</evidence>
<evidence type="ECO:0000313" key="9">
    <source>
        <dbReference type="Proteomes" id="UP000647133"/>
    </source>
</evidence>
<dbReference type="SUPFAM" id="SSF52743">
    <property type="entry name" value="Subtilisin-like"/>
    <property type="match status" value="1"/>
</dbReference>
<keyword evidence="3 5" id="KW-0378">Hydrolase</keyword>
<dbReference type="InterPro" id="IPR000209">
    <property type="entry name" value="Peptidase_S8/S53_dom"/>
</dbReference>
<evidence type="ECO:0000256" key="4">
    <source>
        <dbReference type="ARBA" id="ARBA00022825"/>
    </source>
</evidence>
<dbReference type="PRINTS" id="PR00723">
    <property type="entry name" value="SUBTILISIN"/>
</dbReference>
<dbReference type="InterPro" id="IPR017317">
    <property type="entry name" value="Pept_S8_subtilisin_bacteroid-2"/>
</dbReference>
<dbReference type="InterPro" id="IPR023828">
    <property type="entry name" value="Peptidase_S8_Ser-AS"/>
</dbReference>
<dbReference type="InterPro" id="IPR051048">
    <property type="entry name" value="Peptidase_S8/S53_subtilisin"/>
</dbReference>
<dbReference type="PROSITE" id="PS51892">
    <property type="entry name" value="SUBTILASE"/>
    <property type="match status" value="1"/>
</dbReference>
<sequence>MDNIKRLVIATALIILQGTMAYGQDRYAIKYKYKPQDTYSLDEPTAFLTQKAMDRREREGILADSTDLPVAERYIDIIDDMVDNVQYHSKWMNASVVVANAEQIEAIKALPFVKEDGVELIAKGFYMNGRSSNSNILKMPVSIQVRGKSKAEEDYAFQNGLLGVPEMHGEGLTGKGITIAVFDGGFMNTDEIIGLKHLLDDNRIIATKDLVTPWSESVYRTETHGTSALSLIAANDVNTLVSGAYDANYILCITEDVASEYRIEEYNWARAAEFADSLGVDIINSSLGYTTFNDPSMNYEKSDLDGKTAVITQAATLAAERGILVVSSAGNEGGGSETTITAPSDAEGILAIGAVSKDLSRASFSSIGPTADGRIKPDLSALGSGVRLWRGSNNTSTASGTSFSAPQIAALAAGIWQGRPHWTKDELIHYLLKSGSQAENPDDQLGYGIPNFDLAYFGEVLDVEEEFEEFQTKIYPNPVNGEELFIQFGNSAQCDFTLIDTNGKVIGQNTLTRNSNRVPYEVQLAAIHTGLYVIELNEGFNKERHKLLIK</sequence>
<dbReference type="EMBL" id="JACYTQ010000003">
    <property type="protein sequence ID" value="MBD8489233.1"/>
    <property type="molecule type" value="Genomic_DNA"/>
</dbReference>
<dbReference type="PIRSF" id="PIRSF037903">
    <property type="entry name" value="Subtilisin_rel_GFO_2223"/>
    <property type="match status" value="1"/>
</dbReference>
<comment type="caution">
    <text evidence="8">The sequence shown here is derived from an EMBL/GenBank/DDBJ whole genome shotgun (WGS) entry which is preliminary data.</text>
</comment>
<proteinExistence type="inferred from homology"/>
<keyword evidence="2 5" id="KW-0645">Protease</keyword>
<evidence type="ECO:0000259" key="7">
    <source>
        <dbReference type="Pfam" id="PF18962"/>
    </source>
</evidence>
<feature type="active site" description="Charge relay system" evidence="5">
    <location>
        <position position="183"/>
    </location>
</feature>
<dbReference type="RefSeq" id="WP_192010119.1">
    <property type="nucleotide sequence ID" value="NZ_JACYTQ010000003.1"/>
</dbReference>
<organism evidence="8 9">
    <name type="scientific">Echinicola arenosa</name>
    <dbReference type="NCBI Taxonomy" id="2774144"/>
    <lineage>
        <taxon>Bacteria</taxon>
        <taxon>Pseudomonadati</taxon>
        <taxon>Bacteroidota</taxon>
        <taxon>Cytophagia</taxon>
        <taxon>Cytophagales</taxon>
        <taxon>Cyclobacteriaceae</taxon>
        <taxon>Echinicola</taxon>
    </lineage>
</organism>
<evidence type="ECO:0000256" key="5">
    <source>
        <dbReference type="PROSITE-ProRule" id="PRU01240"/>
    </source>
</evidence>
<dbReference type="InterPro" id="IPR026444">
    <property type="entry name" value="Secre_tail"/>
</dbReference>
<evidence type="ECO:0000256" key="2">
    <source>
        <dbReference type="ARBA" id="ARBA00022670"/>
    </source>
</evidence>
<keyword evidence="9" id="KW-1185">Reference proteome</keyword>
<dbReference type="PANTHER" id="PTHR43399:SF4">
    <property type="entry name" value="CELL WALL-ASSOCIATED PROTEASE"/>
    <property type="match status" value="1"/>
</dbReference>
<feature type="domain" description="Peptidase S8/S53" evidence="6">
    <location>
        <begin position="174"/>
        <end position="448"/>
    </location>
</feature>
<dbReference type="Pfam" id="PF18962">
    <property type="entry name" value="Por_Secre_tail"/>
    <property type="match status" value="1"/>
</dbReference>
<dbReference type="PANTHER" id="PTHR43399">
    <property type="entry name" value="SUBTILISIN-RELATED"/>
    <property type="match status" value="1"/>
</dbReference>
<protein>
    <submittedName>
        <fullName evidence="8">S8 family serine peptidase</fullName>
    </submittedName>
</protein>
<feature type="active site" description="Charge relay system" evidence="5">
    <location>
        <position position="402"/>
    </location>
</feature>
<name>A0ABR9AKB5_9BACT</name>
<keyword evidence="4 5" id="KW-0720">Serine protease</keyword>
<evidence type="ECO:0000313" key="8">
    <source>
        <dbReference type="EMBL" id="MBD8489233.1"/>
    </source>
</evidence>
<dbReference type="Gene3D" id="3.40.50.200">
    <property type="entry name" value="Peptidase S8/S53 domain"/>
    <property type="match status" value="1"/>
</dbReference>
<dbReference type="Pfam" id="PF00082">
    <property type="entry name" value="Peptidase_S8"/>
    <property type="match status" value="1"/>
</dbReference>
<dbReference type="PROSITE" id="PS00138">
    <property type="entry name" value="SUBTILASE_SER"/>
    <property type="match status" value="1"/>
</dbReference>
<feature type="active site" description="Charge relay system" evidence="5">
    <location>
        <position position="224"/>
    </location>
</feature>
<evidence type="ECO:0000259" key="6">
    <source>
        <dbReference type="Pfam" id="PF00082"/>
    </source>
</evidence>
<feature type="domain" description="Secretion system C-terminal sorting" evidence="7">
    <location>
        <begin position="474"/>
        <end position="549"/>
    </location>
</feature>
<gene>
    <name evidence="8" type="ORF">IFO69_10800</name>
</gene>
<accession>A0ABR9AKB5</accession>
<dbReference type="CDD" id="cd07493">
    <property type="entry name" value="Peptidases_S8_9"/>
    <property type="match status" value="1"/>
</dbReference>
<dbReference type="NCBIfam" id="TIGR04183">
    <property type="entry name" value="Por_Secre_tail"/>
    <property type="match status" value="1"/>
</dbReference>
<reference evidence="8 9" key="1">
    <citation type="submission" date="2020-09" db="EMBL/GenBank/DDBJ databases">
        <title>Echinicola sp. CAU 1574 isolated from sand of Sido Beach.</title>
        <authorList>
            <person name="Kim W."/>
        </authorList>
    </citation>
    <scope>NUCLEOTIDE SEQUENCE [LARGE SCALE GENOMIC DNA]</scope>
    <source>
        <strain evidence="8 9">CAU 1574</strain>
    </source>
</reference>
<dbReference type="Proteomes" id="UP000647133">
    <property type="component" value="Unassembled WGS sequence"/>
</dbReference>
<dbReference type="InterPro" id="IPR036852">
    <property type="entry name" value="Peptidase_S8/S53_dom_sf"/>
</dbReference>
<comment type="similarity">
    <text evidence="1 5">Belongs to the peptidase S8 family.</text>
</comment>